<feature type="domain" description="AMP-dependent synthetase/ligase" evidence="1">
    <location>
        <begin position="7"/>
        <end position="96"/>
    </location>
</feature>
<dbReference type="InterPro" id="IPR000873">
    <property type="entry name" value="AMP-dep_synth/lig_dom"/>
</dbReference>
<keyword evidence="2" id="KW-0436">Ligase</keyword>
<name>A0ABS6USP1_9PSEU</name>
<gene>
    <name evidence="2" type="ORF">I4I81_10875</name>
</gene>
<dbReference type="EMBL" id="JADQDK010000001">
    <property type="protein sequence ID" value="MBW0134759.1"/>
    <property type="molecule type" value="Genomic_DNA"/>
</dbReference>
<dbReference type="PANTHER" id="PTHR43767">
    <property type="entry name" value="LONG-CHAIN-FATTY-ACID--COA LIGASE"/>
    <property type="match status" value="1"/>
</dbReference>
<comment type="caution">
    <text evidence="2">The sequence shown here is derived from an EMBL/GenBank/DDBJ whole genome shotgun (WGS) entry which is preliminary data.</text>
</comment>
<accession>A0ABS6USP1</accession>
<sequence length="225" mass="23375">MMDVRGDVSWEQLARRVARLATGLGRAGIGSGDVVVTLLSGSRECVELALACARVGAVIAPLGHGRSAPELGRVMELAGPRLFVTDDELSDLVAEARDGAAVDFPVVRVGRRGPDGYDALLADTGDLDGYRARIRSTDPLWMVVAGGPGRRPSARFVSHRALEQISPGNPAAGAHPLVLGAIDDDARAFRAIVSQLAVGGTVVLPRAGCARRTGAVVPGERTEVG</sequence>
<dbReference type="InterPro" id="IPR050237">
    <property type="entry name" value="ATP-dep_AMP-bd_enzyme"/>
</dbReference>
<evidence type="ECO:0000313" key="2">
    <source>
        <dbReference type="EMBL" id="MBW0134759.1"/>
    </source>
</evidence>
<dbReference type="GO" id="GO:0016874">
    <property type="term" value="F:ligase activity"/>
    <property type="evidence" value="ECO:0007669"/>
    <property type="project" value="UniProtKB-KW"/>
</dbReference>
<dbReference type="Pfam" id="PF00501">
    <property type="entry name" value="AMP-binding"/>
    <property type="match status" value="1"/>
</dbReference>
<proteinExistence type="predicted"/>
<dbReference type="Proteomes" id="UP000694287">
    <property type="component" value="Unassembled WGS sequence"/>
</dbReference>
<dbReference type="PANTHER" id="PTHR43767:SF1">
    <property type="entry name" value="NONRIBOSOMAL PEPTIDE SYNTHASE PES1 (EUROFUNG)-RELATED"/>
    <property type="match status" value="1"/>
</dbReference>
<reference evidence="2 3" key="1">
    <citation type="submission" date="2020-11" db="EMBL/GenBank/DDBJ databases">
        <title>Pseudonocardia abyssalis sp. nov. and Pseudonocardia oceani sp. nov., description and phylogenomic analysis of two novel actinomycetes isolated from the deep Southern Ocean.</title>
        <authorList>
            <person name="Parra J."/>
        </authorList>
    </citation>
    <scope>NUCLEOTIDE SEQUENCE [LARGE SCALE GENOMIC DNA]</scope>
    <source>
        <strain evidence="2 3">KRD-168</strain>
    </source>
</reference>
<evidence type="ECO:0000259" key="1">
    <source>
        <dbReference type="Pfam" id="PF00501"/>
    </source>
</evidence>
<organism evidence="2 3">
    <name type="scientific">Pseudonocardia abyssalis</name>
    <dbReference type="NCBI Taxonomy" id="2792008"/>
    <lineage>
        <taxon>Bacteria</taxon>
        <taxon>Bacillati</taxon>
        <taxon>Actinomycetota</taxon>
        <taxon>Actinomycetes</taxon>
        <taxon>Pseudonocardiales</taxon>
        <taxon>Pseudonocardiaceae</taxon>
        <taxon>Pseudonocardia</taxon>
    </lineage>
</organism>
<keyword evidence="3" id="KW-1185">Reference proteome</keyword>
<protein>
    <submittedName>
        <fullName evidence="2">Acyl--CoA ligase</fullName>
    </submittedName>
</protein>
<evidence type="ECO:0000313" key="3">
    <source>
        <dbReference type="Proteomes" id="UP000694287"/>
    </source>
</evidence>